<feature type="transmembrane region" description="Helical" evidence="1">
    <location>
        <begin position="430"/>
        <end position="448"/>
    </location>
</feature>
<evidence type="ECO:0000313" key="2">
    <source>
        <dbReference type="EMBL" id="SDE09986.1"/>
    </source>
</evidence>
<feature type="transmembrane region" description="Helical" evidence="1">
    <location>
        <begin position="104"/>
        <end position="126"/>
    </location>
</feature>
<gene>
    <name evidence="2" type="ORF">SAMN04488567_0817</name>
</gene>
<sequence length="496" mass="54607">MTREQKALIFVLTGGLLWSIQPVFLLIFGQRYQETNSVFVLLNHVGIVAVVGTTAFFTANRKRVAAAFRSRADKWSFLLTTVADGLLVSIAFIALAKSARGGDLVTAAVIFEAWPIIATAMLSWFSKKRDDRNWASRLALVLFCAGFLIINLTDIRILLQFGEFSDTLLPVVSSLSMGLTVVVVQVYIRRRASFSRMREFSVFLTVRALAATLFIGLYCLVEAAPGRLEFSVEFVSASLLIGVLVSLNSFFFHIGARNISGNVGTLAALIAPVLAPVIIYMLGYGHLHTNLLVGSAGIFAGIALTSRGKDINGQFLLILLAIAAFGHVVIFIPGRGAPHYWAYIQTISVFFGLLQASAITRLSNRFERLISLRSICAHDAGSSNAARAELMALKRESTSISELLLLSIVALASIIITLYSRENSFEGDSIAYIICVTISYMMVICWVLQKRIMHFDLDPLSDLAQQRGRMPGRVLSYALIVLMFVWFLSIIWSVPR</sequence>
<feature type="transmembrane region" description="Helical" evidence="1">
    <location>
        <begin position="474"/>
        <end position="494"/>
    </location>
</feature>
<organism evidence="2 3">
    <name type="scientific">Limimaricola pyoseonensis</name>
    <dbReference type="NCBI Taxonomy" id="521013"/>
    <lineage>
        <taxon>Bacteria</taxon>
        <taxon>Pseudomonadati</taxon>
        <taxon>Pseudomonadota</taxon>
        <taxon>Alphaproteobacteria</taxon>
        <taxon>Rhodobacterales</taxon>
        <taxon>Paracoccaceae</taxon>
        <taxon>Limimaricola</taxon>
    </lineage>
</organism>
<dbReference type="AlphaFoldDB" id="A0A1G7A7X5"/>
<evidence type="ECO:0008006" key="4">
    <source>
        <dbReference type="Google" id="ProtNLM"/>
    </source>
</evidence>
<reference evidence="3" key="1">
    <citation type="submission" date="2016-10" db="EMBL/GenBank/DDBJ databases">
        <authorList>
            <person name="Varghese N."/>
            <person name="Submissions S."/>
        </authorList>
    </citation>
    <scope>NUCLEOTIDE SEQUENCE [LARGE SCALE GENOMIC DNA]</scope>
    <source>
        <strain evidence="3">DSM 21424</strain>
    </source>
</reference>
<feature type="transmembrane region" description="Helical" evidence="1">
    <location>
        <begin position="400"/>
        <end position="418"/>
    </location>
</feature>
<keyword evidence="1" id="KW-1133">Transmembrane helix</keyword>
<feature type="transmembrane region" description="Helical" evidence="1">
    <location>
        <begin position="7"/>
        <end position="27"/>
    </location>
</feature>
<name>A0A1G7A7X5_9RHOB</name>
<feature type="transmembrane region" description="Helical" evidence="1">
    <location>
        <begin position="77"/>
        <end position="98"/>
    </location>
</feature>
<dbReference type="STRING" id="521013.SAMN04488567_0817"/>
<keyword evidence="1" id="KW-0812">Transmembrane</keyword>
<evidence type="ECO:0000256" key="1">
    <source>
        <dbReference type="SAM" id="Phobius"/>
    </source>
</evidence>
<feature type="transmembrane region" description="Helical" evidence="1">
    <location>
        <begin position="230"/>
        <end position="251"/>
    </location>
</feature>
<evidence type="ECO:0000313" key="3">
    <source>
        <dbReference type="Proteomes" id="UP000198922"/>
    </source>
</evidence>
<keyword evidence="1" id="KW-0472">Membrane</keyword>
<feature type="transmembrane region" description="Helical" evidence="1">
    <location>
        <begin position="167"/>
        <end position="188"/>
    </location>
</feature>
<feature type="transmembrane region" description="Helical" evidence="1">
    <location>
        <begin position="340"/>
        <end position="359"/>
    </location>
</feature>
<feature type="transmembrane region" description="Helical" evidence="1">
    <location>
        <begin position="138"/>
        <end position="161"/>
    </location>
</feature>
<accession>A0A1G7A7X5</accession>
<feature type="transmembrane region" description="Helical" evidence="1">
    <location>
        <begin position="287"/>
        <end position="304"/>
    </location>
</feature>
<proteinExistence type="predicted"/>
<feature type="transmembrane region" description="Helical" evidence="1">
    <location>
        <begin position="263"/>
        <end position="281"/>
    </location>
</feature>
<feature type="transmembrane region" description="Helical" evidence="1">
    <location>
        <begin position="316"/>
        <end position="334"/>
    </location>
</feature>
<dbReference type="EMBL" id="FNAT01000001">
    <property type="protein sequence ID" value="SDE09986.1"/>
    <property type="molecule type" value="Genomic_DNA"/>
</dbReference>
<dbReference type="Proteomes" id="UP000198922">
    <property type="component" value="Unassembled WGS sequence"/>
</dbReference>
<protein>
    <recommendedName>
        <fullName evidence="4">EamA-like transporter family protein</fullName>
    </recommendedName>
</protein>
<feature type="transmembrane region" description="Helical" evidence="1">
    <location>
        <begin position="39"/>
        <end position="57"/>
    </location>
</feature>
<keyword evidence="3" id="KW-1185">Reference proteome</keyword>
<feature type="transmembrane region" description="Helical" evidence="1">
    <location>
        <begin position="200"/>
        <end position="224"/>
    </location>
</feature>